<protein>
    <submittedName>
        <fullName evidence="1">6306_t:CDS:1</fullName>
    </submittedName>
</protein>
<evidence type="ECO:0000313" key="1">
    <source>
        <dbReference type="EMBL" id="CAG8705093.1"/>
    </source>
</evidence>
<reference evidence="1" key="1">
    <citation type="submission" date="2021-06" db="EMBL/GenBank/DDBJ databases">
        <authorList>
            <person name="Kallberg Y."/>
            <person name="Tangrot J."/>
            <person name="Rosling A."/>
        </authorList>
    </citation>
    <scope>NUCLEOTIDE SEQUENCE</scope>
    <source>
        <strain evidence="1">28 12/20/2015</strain>
    </source>
</reference>
<dbReference type="Proteomes" id="UP000789366">
    <property type="component" value="Unassembled WGS sequence"/>
</dbReference>
<accession>A0ACA9PI24</accession>
<keyword evidence="2" id="KW-1185">Reference proteome</keyword>
<gene>
    <name evidence="1" type="ORF">SPELUC_LOCUS11478</name>
</gene>
<sequence length="78" mass="9270">MTNSKINNKTSDERNNKLNREIDNMFNNETNNKTENEVDSMLNCEVYNRAQSYDFFLLGIGYTFQNWSDMDSFFKVYG</sequence>
<comment type="caution">
    <text evidence="1">The sequence shown here is derived from an EMBL/GenBank/DDBJ whole genome shotgun (WGS) entry which is preliminary data.</text>
</comment>
<evidence type="ECO:0000313" key="2">
    <source>
        <dbReference type="Proteomes" id="UP000789366"/>
    </source>
</evidence>
<proteinExistence type="predicted"/>
<dbReference type="EMBL" id="CAJVPW010024465">
    <property type="protein sequence ID" value="CAG8705093.1"/>
    <property type="molecule type" value="Genomic_DNA"/>
</dbReference>
<organism evidence="1 2">
    <name type="scientific">Cetraspora pellucida</name>
    <dbReference type="NCBI Taxonomy" id="1433469"/>
    <lineage>
        <taxon>Eukaryota</taxon>
        <taxon>Fungi</taxon>
        <taxon>Fungi incertae sedis</taxon>
        <taxon>Mucoromycota</taxon>
        <taxon>Glomeromycotina</taxon>
        <taxon>Glomeromycetes</taxon>
        <taxon>Diversisporales</taxon>
        <taxon>Gigasporaceae</taxon>
        <taxon>Cetraspora</taxon>
    </lineage>
</organism>
<name>A0ACA9PI24_9GLOM</name>